<feature type="signal peptide" evidence="1">
    <location>
        <begin position="1"/>
        <end position="22"/>
    </location>
</feature>
<gene>
    <name evidence="2" type="ORF">SAMN06297144_0564</name>
</gene>
<name>A0A285QCA8_9SPHN</name>
<dbReference type="Proteomes" id="UP000219494">
    <property type="component" value="Unassembled WGS sequence"/>
</dbReference>
<evidence type="ECO:0000256" key="1">
    <source>
        <dbReference type="SAM" id="SignalP"/>
    </source>
</evidence>
<dbReference type="RefSeq" id="WP_097062460.1">
    <property type="nucleotide sequence ID" value="NZ_OBMI01000001.1"/>
</dbReference>
<evidence type="ECO:0000313" key="2">
    <source>
        <dbReference type="EMBL" id="SOB79466.1"/>
    </source>
</evidence>
<accession>A0A285QCA8</accession>
<sequence>MTRLLSGTAAITIATVAAPVLAAGPLQVSASVMVEAKERGTDGAVRVKLVPASRVVPGDRMTLVVAYRNTGGQPLSNVVIANPVPAALMFQAAAPGSPAPEVSADGKTFTTLSALRVAGPAGPRAAKPADVTHVRWRMTAPIAPGAEGRFAFNAVLK</sequence>
<protein>
    <submittedName>
        <fullName evidence="2">Conserved repeat domain-containing protein</fullName>
    </submittedName>
</protein>
<dbReference type="OrthoDB" id="7428387at2"/>
<dbReference type="AlphaFoldDB" id="A0A285QCA8"/>
<feature type="chain" id="PRO_5012877113" evidence="1">
    <location>
        <begin position="23"/>
        <end position="157"/>
    </location>
</feature>
<evidence type="ECO:0000313" key="3">
    <source>
        <dbReference type="Proteomes" id="UP000219494"/>
    </source>
</evidence>
<keyword evidence="1" id="KW-0732">Signal</keyword>
<keyword evidence="3" id="KW-1185">Reference proteome</keyword>
<dbReference type="EMBL" id="OBMI01000001">
    <property type="protein sequence ID" value="SOB79466.1"/>
    <property type="molecule type" value="Genomic_DNA"/>
</dbReference>
<reference evidence="2 3" key="1">
    <citation type="submission" date="2017-07" db="EMBL/GenBank/DDBJ databases">
        <authorList>
            <person name="Sun Z.S."/>
            <person name="Albrecht U."/>
            <person name="Echele G."/>
            <person name="Lee C.C."/>
        </authorList>
    </citation>
    <scope>NUCLEOTIDE SEQUENCE [LARGE SCALE GENOMIC DNA]</scope>
    <source>
        <strain evidence="2 3">CGMCC 1.12672</strain>
    </source>
</reference>
<organism evidence="2 3">
    <name type="scientific">Sphingomonas guangdongensis</name>
    <dbReference type="NCBI Taxonomy" id="1141890"/>
    <lineage>
        <taxon>Bacteria</taxon>
        <taxon>Pseudomonadati</taxon>
        <taxon>Pseudomonadota</taxon>
        <taxon>Alphaproteobacteria</taxon>
        <taxon>Sphingomonadales</taxon>
        <taxon>Sphingomonadaceae</taxon>
        <taxon>Sphingomonas</taxon>
    </lineage>
</organism>
<proteinExistence type="predicted"/>